<dbReference type="Proteomes" id="UP000250358">
    <property type="component" value="Unassembled WGS sequence"/>
</dbReference>
<reference evidence="2 3" key="1">
    <citation type="submission" date="2018-06" db="EMBL/GenBank/DDBJ databases">
        <authorList>
            <consortium name="Pathogen Informatics"/>
            <person name="Doyle S."/>
        </authorList>
    </citation>
    <scope>NUCLEOTIDE SEQUENCE [LARGE SCALE GENOMIC DNA]</scope>
    <source>
        <strain evidence="2 3">NCTC11165</strain>
    </source>
</reference>
<evidence type="ECO:0000313" key="2">
    <source>
        <dbReference type="EMBL" id="SPU42975.1"/>
    </source>
</evidence>
<organism evidence="2 3">
    <name type="scientific">Brevundimonas diminuta</name>
    <name type="common">Pseudomonas diminuta</name>
    <dbReference type="NCBI Taxonomy" id="293"/>
    <lineage>
        <taxon>Bacteria</taxon>
        <taxon>Pseudomonadati</taxon>
        <taxon>Pseudomonadota</taxon>
        <taxon>Alphaproteobacteria</taxon>
        <taxon>Caulobacterales</taxon>
        <taxon>Caulobacteraceae</taxon>
        <taxon>Brevundimonas</taxon>
    </lineage>
</organism>
<dbReference type="AlphaFoldDB" id="A0A2X1C3M3"/>
<proteinExistence type="predicted"/>
<name>A0A2X1C3M3_BREDI</name>
<feature type="compositionally biased region" description="Basic and acidic residues" evidence="1">
    <location>
        <begin position="430"/>
        <end position="451"/>
    </location>
</feature>
<sequence>MQVVGKIQVVAPGKAADLPQVMAALERWADGKFSTSEDGAAIIQRSGATAMTDRRDDQVGDQRCASFDVLEPVRTGELLTAARVLATEADLYFNCTLSLGVEGGLAPPSIDLFTPRFVREIIALDIDWRASIEGEHLLSTFARIAEADVEMFLALLQSPQRRLPLILVSELDGKTLAGDLHSRLASDVCGLAHVCRIDQAAAWAVTERLDREWSCYNGAVRLFWPFRGNQERPRNHPLWTRDRLTARGDDEVEARDRLRQDLRRRLLDASTFVADDQAFRRFVRLRDAPAVRSAETASSEDLVARIAQLEATLEARDAEISTLNDNLAALNVALRSQSTADEPAGEEPPPATVLEALAIARRRWGGSILFGDAVDDQAAALSSEAGPPEKVLRYLDVLAELAATRAAGALGGTVPTWLKDRGVNASIESETIRNSRDSMKRRNLPDRRQADAVRAPRQAQ</sequence>
<accession>A0A2X1C3M3</accession>
<gene>
    <name evidence="2" type="ORF">NCTC11165_00962</name>
</gene>
<evidence type="ECO:0000256" key="1">
    <source>
        <dbReference type="SAM" id="MobiDB-lite"/>
    </source>
</evidence>
<feature type="region of interest" description="Disordered" evidence="1">
    <location>
        <begin position="425"/>
        <end position="460"/>
    </location>
</feature>
<protein>
    <submittedName>
        <fullName evidence="2">Uncharacterized protein</fullName>
    </submittedName>
</protein>
<evidence type="ECO:0000313" key="3">
    <source>
        <dbReference type="Proteomes" id="UP000250358"/>
    </source>
</evidence>
<dbReference type="EMBL" id="UAQM01000002">
    <property type="protein sequence ID" value="SPU42975.1"/>
    <property type="molecule type" value="Genomic_DNA"/>
</dbReference>
<dbReference type="RefSeq" id="WP_128115251.1">
    <property type="nucleotide sequence ID" value="NZ_UAQM01000002.1"/>
</dbReference>